<evidence type="ECO:0000313" key="2">
    <source>
        <dbReference type="Proteomes" id="UP000422232"/>
    </source>
</evidence>
<reference evidence="1 2" key="1">
    <citation type="submission" date="2019-04" db="EMBL/GenBank/DDBJ databases">
        <title>Complete genome sequencing of Piscirickettsia salmonis strain Psal-009.</title>
        <authorList>
            <person name="Schober I."/>
            <person name="Bunk B."/>
            <person name="Sproer C."/>
            <person name="Carril G.P."/>
            <person name="Riedel T."/>
            <person name="Flores-Herrera P.A."/>
            <person name="Nourdin-Galindo G."/>
            <person name="Marshall S.H."/>
            <person name="Overmann J."/>
        </authorList>
    </citation>
    <scope>NUCLEOTIDE SEQUENCE [LARGE SCALE GENOMIC DNA]</scope>
    <source>
        <strain evidence="1 2">Psal-009</strain>
    </source>
</reference>
<dbReference type="AlphaFoldDB" id="A0A9Q6LKK1"/>
<keyword evidence="2" id="KW-1185">Reference proteome</keyword>
<proteinExistence type="predicted"/>
<gene>
    <name evidence="1" type="ORF">Psal009_00747</name>
</gene>
<sequence length="236" mass="26047">MPEILAQKEVNQLEVKLRTLLLELSNSGQSAQRKPQASLNSFQSLQPVGSMQFSLTCAPFQPTRLFTFFQPFGSMQPSCSFASLQFLRSLQSPKPSPIFQPFGQFLFGLPIGGNYRADLIKVKSSLEALKKISAQTANGYEPSIPPFRVELAIYNLKKVLASIIDNKGLVTSKAHKVHLEIVELLGNIQRCFDAGVASHKIKELEGQVKGNKAEIRELKLTEGLASVDIDCLKKIS</sequence>
<dbReference type="Proteomes" id="UP000422232">
    <property type="component" value="Chromosome"/>
</dbReference>
<organism evidence="1 2">
    <name type="scientific">Piscirickettsia salmonis</name>
    <dbReference type="NCBI Taxonomy" id="1238"/>
    <lineage>
        <taxon>Bacteria</taxon>
        <taxon>Pseudomonadati</taxon>
        <taxon>Pseudomonadota</taxon>
        <taxon>Gammaproteobacteria</taxon>
        <taxon>Thiotrichales</taxon>
        <taxon>Piscirickettsiaceae</taxon>
        <taxon>Piscirickettsia</taxon>
    </lineage>
</organism>
<dbReference type="EMBL" id="CP038908">
    <property type="protein sequence ID" value="QGO04868.1"/>
    <property type="molecule type" value="Genomic_DNA"/>
</dbReference>
<evidence type="ECO:0000313" key="1">
    <source>
        <dbReference type="EMBL" id="QGO04868.1"/>
    </source>
</evidence>
<name>A0A9Q6LKK1_PISSA</name>
<dbReference type="RefSeq" id="WP_036780545.1">
    <property type="nucleotide sequence ID" value="NZ_CP038893.1"/>
</dbReference>
<protein>
    <submittedName>
        <fullName evidence="1">Uncharacterized protein</fullName>
    </submittedName>
</protein>
<accession>A0A9Q6LKK1</accession>